<reference evidence="1" key="1">
    <citation type="submission" date="2020-07" db="EMBL/GenBank/DDBJ databases">
        <title>Draft Genome Sequence of a Deep-Sea Yeast, Naganishia (Cryptococcus) liquefaciens strain N6.</title>
        <authorList>
            <person name="Han Y.W."/>
            <person name="Kajitani R."/>
            <person name="Morimoto H."/>
            <person name="Parhat M."/>
            <person name="Tsubouchi H."/>
            <person name="Bakenova O."/>
            <person name="Ogata M."/>
            <person name="Argunhan B."/>
            <person name="Aoki R."/>
            <person name="Kajiwara S."/>
            <person name="Itoh T."/>
            <person name="Iwasaki H."/>
        </authorList>
    </citation>
    <scope>NUCLEOTIDE SEQUENCE</scope>
    <source>
        <strain evidence="1">N6</strain>
    </source>
</reference>
<organism evidence="1 2">
    <name type="scientific">Naganishia liquefaciens</name>
    <dbReference type="NCBI Taxonomy" id="104408"/>
    <lineage>
        <taxon>Eukaryota</taxon>
        <taxon>Fungi</taxon>
        <taxon>Dikarya</taxon>
        <taxon>Basidiomycota</taxon>
        <taxon>Agaricomycotina</taxon>
        <taxon>Tremellomycetes</taxon>
        <taxon>Filobasidiales</taxon>
        <taxon>Filobasidiaceae</taxon>
        <taxon>Naganishia</taxon>
    </lineage>
</organism>
<evidence type="ECO:0000313" key="2">
    <source>
        <dbReference type="Proteomes" id="UP000620104"/>
    </source>
</evidence>
<dbReference type="EMBL" id="BLZA01000009">
    <property type="protein sequence ID" value="GHJ84718.1"/>
    <property type="molecule type" value="Genomic_DNA"/>
</dbReference>
<dbReference type="OrthoDB" id="2570790at2759"/>
<protein>
    <submittedName>
        <fullName evidence="1">Uncharacterized protein</fullName>
    </submittedName>
</protein>
<evidence type="ECO:0000313" key="1">
    <source>
        <dbReference type="EMBL" id="GHJ84718.1"/>
    </source>
</evidence>
<accession>A0A8H3TPD3</accession>
<name>A0A8H3TPD3_9TREE</name>
<proteinExistence type="predicted"/>
<dbReference type="Proteomes" id="UP000620104">
    <property type="component" value="Unassembled WGS sequence"/>
</dbReference>
<dbReference type="AlphaFoldDB" id="A0A8H3TPD3"/>
<keyword evidence="2" id="KW-1185">Reference proteome</keyword>
<comment type="caution">
    <text evidence="1">The sequence shown here is derived from an EMBL/GenBank/DDBJ whole genome shotgun (WGS) entry which is preliminary data.</text>
</comment>
<gene>
    <name evidence="1" type="ORF">NliqN6_1120</name>
</gene>
<sequence>MSIQEAETPVATEDLHRISIEQATAYLSDEGKNAEDRRSYLKGHVLDILPSVIDEVCGNPSLHLPGPQPETERLLGGLLMYGSPKELCLSLEEQLKVAADEVAQCFHLDEDLEIREEQQEEREEDLDQFLNHKTFKNVCGRVITVLGIHERVICRLEYKKSSAGLIMIGNFVERLDYFIGELMQALYAGEAIAVAQSRGLLVSLAVWCRAVTLWAAQLRLTIAESKDLEVKLADLLLKFFVLLHSRLGLDLLNRGFLALFPDAMLTNRITNVSSQNEHELDSLIACKQEVTESLAVLGLSAEGHSLWMIGNKRNNADGRHIYYPTAALVLTTWHLVDWLCGTKEEQQPVIRALQGHIDLLTVSLPILGSALNGIAKDAGHMWTWYIAQQMQSHGVSADMNDTSMLLELVMPNMADDPSDTTRFALHRLVGTLLSLVDYPNDRIQLYRQILAPENPFSAVRLSSLALLREEISSMKAKATSLPDDDAFWTALAPILFTIPVLDVPLNNVALDMALDDLMIPWSTECAKILLLLLSSGSKTEQHTQAYVEQQSLMETWIVPLTEAIGRWEKEVPITTDPDVLEASMLLYSLGWTLAQIQGRMSMPTTK</sequence>